<keyword evidence="2" id="KW-0805">Transcription regulation</keyword>
<dbReference type="InterPro" id="IPR041664">
    <property type="entry name" value="AAA_16"/>
</dbReference>
<reference evidence="8" key="1">
    <citation type="submission" date="2016-06" db="EMBL/GenBank/DDBJ databases">
        <authorList>
            <person name="Sutton G."/>
            <person name="Brinkac L."/>
            <person name="Sanka R."/>
            <person name="Adams M."/>
            <person name="Lau E."/>
            <person name="Mehaffy C."/>
            <person name="Tameris M."/>
            <person name="Hatherill M."/>
            <person name="Hanekom W."/>
            <person name="Mahomed H."/>
            <person name="Mcshane H."/>
        </authorList>
    </citation>
    <scope>NUCLEOTIDE SEQUENCE [LARGE SCALE GENOMIC DNA]</scope>
    <source>
        <strain evidence="8">852002-51209_SCH5440388</strain>
    </source>
</reference>
<dbReference type="InterPro" id="IPR036388">
    <property type="entry name" value="WH-like_DNA-bd_sf"/>
</dbReference>
<dbReference type="SUPFAM" id="SSF52540">
    <property type="entry name" value="P-loop containing nucleoside triphosphate hydrolases"/>
    <property type="match status" value="1"/>
</dbReference>
<gene>
    <name evidence="7" type="ORF">A5792_10640</name>
</gene>
<feature type="domain" description="OmpR/PhoB-type" evidence="6">
    <location>
        <begin position="3"/>
        <end position="108"/>
    </location>
</feature>
<dbReference type="Gene3D" id="1.10.10.10">
    <property type="entry name" value="Winged helix-like DNA-binding domain superfamily/Winged helix DNA-binding domain"/>
    <property type="match status" value="1"/>
</dbReference>
<dbReference type="SMART" id="SM01043">
    <property type="entry name" value="BTAD"/>
    <property type="match status" value="1"/>
</dbReference>
<dbReference type="Pfam" id="PF03704">
    <property type="entry name" value="BTAD"/>
    <property type="match status" value="1"/>
</dbReference>
<dbReference type="InterPro" id="IPR005158">
    <property type="entry name" value="BTAD"/>
</dbReference>
<dbReference type="InterPro" id="IPR016032">
    <property type="entry name" value="Sig_transdc_resp-reg_C-effctor"/>
</dbReference>
<evidence type="ECO:0000256" key="4">
    <source>
        <dbReference type="ARBA" id="ARBA00023163"/>
    </source>
</evidence>
<dbReference type="PANTHER" id="PTHR35807">
    <property type="entry name" value="TRANSCRIPTIONAL REGULATOR REDD-RELATED"/>
    <property type="match status" value="1"/>
</dbReference>
<evidence type="ECO:0000313" key="7">
    <source>
        <dbReference type="EMBL" id="OBB33574.1"/>
    </source>
</evidence>
<feature type="DNA-binding region" description="OmpR/PhoB-type" evidence="5">
    <location>
        <begin position="3"/>
        <end position="108"/>
    </location>
</feature>
<dbReference type="OrthoDB" id="134712at2"/>
<dbReference type="RefSeq" id="WP_064929333.1">
    <property type="nucleotide sequence ID" value="NZ_LZSO01000008.1"/>
</dbReference>
<dbReference type="AlphaFoldDB" id="A0A1A0RIP6"/>
<evidence type="ECO:0000256" key="5">
    <source>
        <dbReference type="PROSITE-ProRule" id="PRU01091"/>
    </source>
</evidence>
<dbReference type="SUPFAM" id="SSF46894">
    <property type="entry name" value="C-terminal effector domain of the bipartite response regulators"/>
    <property type="match status" value="1"/>
</dbReference>
<dbReference type="STRING" id="43304.GCA_001403655_01936"/>
<protein>
    <submittedName>
        <fullName evidence="7">Transcriptional regulator</fullName>
    </submittedName>
</protein>
<name>A0A1A0RIP6_MYCPR</name>
<dbReference type="PANTHER" id="PTHR35807:SF1">
    <property type="entry name" value="TRANSCRIPTIONAL REGULATOR REDD"/>
    <property type="match status" value="1"/>
</dbReference>
<evidence type="ECO:0000256" key="2">
    <source>
        <dbReference type="ARBA" id="ARBA00023015"/>
    </source>
</evidence>
<dbReference type="Pfam" id="PF00486">
    <property type="entry name" value="Trans_reg_C"/>
    <property type="match status" value="1"/>
</dbReference>
<dbReference type="Pfam" id="PF13191">
    <property type="entry name" value="AAA_16"/>
    <property type="match status" value="1"/>
</dbReference>
<dbReference type="Proteomes" id="UP000093902">
    <property type="component" value="Unassembled WGS sequence"/>
</dbReference>
<keyword evidence="4" id="KW-0804">Transcription</keyword>
<dbReference type="CDD" id="cd00383">
    <property type="entry name" value="trans_reg_C"/>
    <property type="match status" value="1"/>
</dbReference>
<dbReference type="SMART" id="SM00862">
    <property type="entry name" value="Trans_reg_C"/>
    <property type="match status" value="1"/>
</dbReference>
<dbReference type="Gene3D" id="1.25.40.10">
    <property type="entry name" value="Tetratricopeptide repeat domain"/>
    <property type="match status" value="1"/>
</dbReference>
<comment type="caution">
    <text evidence="7">The sequence shown here is derived from an EMBL/GenBank/DDBJ whole genome shotgun (WGS) entry which is preliminary data.</text>
</comment>
<dbReference type="Gene3D" id="3.40.50.300">
    <property type="entry name" value="P-loop containing nucleotide triphosphate hydrolases"/>
    <property type="match status" value="1"/>
</dbReference>
<dbReference type="SUPFAM" id="SSF48452">
    <property type="entry name" value="TPR-like"/>
    <property type="match status" value="1"/>
</dbReference>
<dbReference type="InterPro" id="IPR051677">
    <property type="entry name" value="AfsR-DnrI-RedD_regulator"/>
</dbReference>
<dbReference type="CDD" id="cd15831">
    <property type="entry name" value="BTAD"/>
    <property type="match status" value="1"/>
</dbReference>
<dbReference type="EMBL" id="LZSO01000008">
    <property type="protein sequence ID" value="OBB33574.1"/>
    <property type="molecule type" value="Genomic_DNA"/>
</dbReference>
<comment type="similarity">
    <text evidence="1">Belongs to the AfsR/DnrI/RedD regulatory family.</text>
</comment>
<evidence type="ECO:0000256" key="1">
    <source>
        <dbReference type="ARBA" id="ARBA00005820"/>
    </source>
</evidence>
<dbReference type="InterPro" id="IPR001867">
    <property type="entry name" value="OmpR/PhoB-type_DNA-bd"/>
</dbReference>
<dbReference type="GO" id="GO:0006355">
    <property type="term" value="P:regulation of DNA-templated transcription"/>
    <property type="evidence" value="ECO:0007669"/>
    <property type="project" value="InterPro"/>
</dbReference>
<evidence type="ECO:0000313" key="8">
    <source>
        <dbReference type="Proteomes" id="UP000093902"/>
    </source>
</evidence>
<accession>A0A1A0RIP6</accession>
<sequence length="1122" mass="118946">MTAPDISAHSAVRVAALGPIRAWVAGEPVELGGRRQRSVLARLVSAHGEVVSVDRLIDDLWEGEPPPKVLSSLQAYISHLRRVLEPWREPRTVAGVIVSAAPGYCLRLPVEAVDVWRFESKVSAAEQEADPAERVRLLEDALEDASGEPYAEVADALWAAPEVARLTELRLATTESYAQAQSVLGRDAMVVRVLERHARDHPGREVAAGLLATALYRTGRQSAALDVLRRTREHLVDDLGLEPARPLRDLERDILQQADHLEPIPLAQRPVAIPRVGRKPPRSCGRTAELAAIARTAETVEREGGRVLWVGGEVGLGKTTLVDTAAERLRATGWAVASGRCPEVDGAPPGWAWTEVIREFVAACEPDQVTALGPLLHDGGMASADSSGTFWLAQALAGLLEQVSNRRPLVVVLDDLHRTDGLTLELLRFVTDRLGGHRVLIIGTYRSSELGPELEAARAALANHVAVHLELAGLDESATAELAAEYGLSALSGEMLRLLRERTGGNPLFIRELARLMVAEGVEAGKGGVPVGVRDVLRRRLARLPAPTATALRQAAVLGRDVDLDLLGDLAQGNSEDLLDALEPAVLAGLLDEPAPGRARFAHALIRDTIYDDMSILRRTRLHAAALGLLRRPGSAADSSSLAYHAVAAATPDTASAAADFAMSAAREADSVGAPAESVRQWRATVRMLDLAGVRPAGPQPNMLERVVLARCGLVAALARAGDVVSARDEQKQTLALTVGNDALTVGALTLWDAPLVWRLRTTDAVDEDIVVPLRRVLARDHPGPVRARLLSTLFAELEGADTPAALQASSEALALARAAHVEAPDVDGRLLCAALNARAFAALGPDLAAEREPMAAELLTVAQECGAVDYEAVARWLLFLSAAGRSDLAAALDHVDLAVARAGTGQLGYLLGVLDVFEAQLTVLAGRPDEGERRYAAAAAQLSEHGAPNGALMAVVGRLTAALCRNDLAPLADELLAIHNVVSKAVTDAVVLALLAAGRADEAHQVWAQRPPVERSYYWLAMTTLRAHAAAALGDEPAAKATAQELLPYSGRMAGLDNGTLLTGPVDEALAAVAELTGDTEQAHRYRSDAAALRQRLAADAARVLSRTPDGRIAGGAPTAP</sequence>
<dbReference type="InterPro" id="IPR011990">
    <property type="entry name" value="TPR-like_helical_dom_sf"/>
</dbReference>
<dbReference type="GO" id="GO:0003677">
    <property type="term" value="F:DNA binding"/>
    <property type="evidence" value="ECO:0007669"/>
    <property type="project" value="UniProtKB-UniRule"/>
</dbReference>
<dbReference type="PROSITE" id="PS51755">
    <property type="entry name" value="OMPR_PHOB"/>
    <property type="match status" value="1"/>
</dbReference>
<keyword evidence="3 5" id="KW-0238">DNA-binding</keyword>
<dbReference type="GO" id="GO:0000160">
    <property type="term" value="P:phosphorelay signal transduction system"/>
    <property type="evidence" value="ECO:0007669"/>
    <property type="project" value="InterPro"/>
</dbReference>
<organism evidence="7 8">
    <name type="scientific">Mycolicibacterium peregrinum</name>
    <name type="common">Mycobacterium peregrinum</name>
    <dbReference type="NCBI Taxonomy" id="43304"/>
    <lineage>
        <taxon>Bacteria</taxon>
        <taxon>Bacillati</taxon>
        <taxon>Actinomycetota</taxon>
        <taxon>Actinomycetes</taxon>
        <taxon>Mycobacteriales</taxon>
        <taxon>Mycobacteriaceae</taxon>
        <taxon>Mycolicibacterium</taxon>
    </lineage>
</organism>
<dbReference type="InterPro" id="IPR027417">
    <property type="entry name" value="P-loop_NTPase"/>
</dbReference>
<evidence type="ECO:0000259" key="6">
    <source>
        <dbReference type="PROSITE" id="PS51755"/>
    </source>
</evidence>
<proteinExistence type="inferred from homology"/>
<evidence type="ECO:0000256" key="3">
    <source>
        <dbReference type="ARBA" id="ARBA00023125"/>
    </source>
</evidence>